<evidence type="ECO:0000256" key="2">
    <source>
        <dbReference type="SAM" id="SignalP"/>
    </source>
</evidence>
<comment type="caution">
    <text evidence="3">The sequence shown here is derived from an EMBL/GenBank/DDBJ whole genome shotgun (WGS) entry which is preliminary data.</text>
</comment>
<accession>A0A507EHI1</accession>
<dbReference type="AlphaFoldDB" id="A0A507EHI1"/>
<dbReference type="STRING" id="246404.A0A507EHI1"/>
<dbReference type="GO" id="GO:0005839">
    <property type="term" value="C:proteasome core complex"/>
    <property type="evidence" value="ECO:0007669"/>
    <property type="project" value="InterPro"/>
</dbReference>
<gene>
    <name evidence="3" type="ORF">CcCBS67573_g08610</name>
</gene>
<dbReference type="SUPFAM" id="SSF56235">
    <property type="entry name" value="N-terminal nucleophile aminohydrolases (Ntn hydrolases)"/>
    <property type="match status" value="1"/>
</dbReference>
<reference evidence="3 4" key="1">
    <citation type="journal article" date="2019" name="Sci. Rep.">
        <title>Comparative genomics of chytrid fungi reveal insights into the obligate biotrophic and pathogenic lifestyle of Synchytrium endobioticum.</title>
        <authorList>
            <person name="van de Vossenberg B.T.L.H."/>
            <person name="Warris S."/>
            <person name="Nguyen H.D.T."/>
            <person name="van Gent-Pelzer M.P.E."/>
            <person name="Joly D.L."/>
            <person name="van de Geest H.C."/>
            <person name="Bonants P.J.M."/>
            <person name="Smith D.S."/>
            <person name="Levesque C.A."/>
            <person name="van der Lee T.A.J."/>
        </authorList>
    </citation>
    <scope>NUCLEOTIDE SEQUENCE [LARGE SCALE GENOMIC DNA]</scope>
    <source>
        <strain evidence="3 4">CBS 675.73</strain>
    </source>
</reference>
<dbReference type="EMBL" id="QEAP01000591">
    <property type="protein sequence ID" value="TPX63699.1"/>
    <property type="molecule type" value="Genomic_DNA"/>
</dbReference>
<dbReference type="Pfam" id="PF00227">
    <property type="entry name" value="Proteasome"/>
    <property type="match status" value="1"/>
</dbReference>
<keyword evidence="2" id="KW-0732">Signal</keyword>
<evidence type="ECO:0000313" key="4">
    <source>
        <dbReference type="Proteomes" id="UP000320333"/>
    </source>
</evidence>
<dbReference type="GO" id="GO:0051603">
    <property type="term" value="P:proteolysis involved in protein catabolic process"/>
    <property type="evidence" value="ECO:0007669"/>
    <property type="project" value="InterPro"/>
</dbReference>
<evidence type="ECO:0000313" key="3">
    <source>
        <dbReference type="EMBL" id="TPX63699.1"/>
    </source>
</evidence>
<evidence type="ECO:0008006" key="5">
    <source>
        <dbReference type="Google" id="ProtNLM"/>
    </source>
</evidence>
<dbReference type="OrthoDB" id="2129303at2759"/>
<dbReference type="Gene3D" id="3.60.20.10">
    <property type="entry name" value="Glutamine Phosphoribosylpyrophosphate, subunit 1, domain 1"/>
    <property type="match status" value="1"/>
</dbReference>
<name>A0A507EHI1_9FUNG</name>
<organism evidence="3 4">
    <name type="scientific">Chytriomyces confervae</name>
    <dbReference type="NCBI Taxonomy" id="246404"/>
    <lineage>
        <taxon>Eukaryota</taxon>
        <taxon>Fungi</taxon>
        <taxon>Fungi incertae sedis</taxon>
        <taxon>Chytridiomycota</taxon>
        <taxon>Chytridiomycota incertae sedis</taxon>
        <taxon>Chytridiomycetes</taxon>
        <taxon>Chytridiales</taxon>
        <taxon>Chytriomycetaceae</taxon>
        <taxon>Chytriomyces</taxon>
    </lineage>
</organism>
<protein>
    <recommendedName>
        <fullName evidence="5">Proteasome endopeptidase complex</fullName>
    </recommendedName>
</protein>
<keyword evidence="1" id="KW-0647">Proteasome</keyword>
<sequence length="154" mass="17319">MFLRGVRPFAMSLLIAGFHELGPSLYQVDPSGSHSAWKASAIGKNMINAKTFLEKRYSETMELEDAVHTAILTSKEGYECTMAESGMEHTTTKEGDKIQQGCFKQLSEPEIKDYLLMIEWYTSVELRWSVITLLICWKETSGNKGGARAGSWEQ</sequence>
<dbReference type="InterPro" id="IPR029055">
    <property type="entry name" value="Ntn_hydrolases_N"/>
</dbReference>
<dbReference type="PANTHER" id="PTHR11599">
    <property type="entry name" value="PROTEASOME SUBUNIT ALPHA/BETA"/>
    <property type="match status" value="1"/>
</dbReference>
<feature type="chain" id="PRO_5021480844" description="Proteasome endopeptidase complex" evidence="2">
    <location>
        <begin position="18"/>
        <end position="154"/>
    </location>
</feature>
<dbReference type="InterPro" id="IPR050115">
    <property type="entry name" value="Proteasome_alpha"/>
</dbReference>
<proteinExistence type="predicted"/>
<dbReference type="InterPro" id="IPR001353">
    <property type="entry name" value="Proteasome_sua/b"/>
</dbReference>
<keyword evidence="4" id="KW-1185">Reference proteome</keyword>
<evidence type="ECO:0000256" key="1">
    <source>
        <dbReference type="ARBA" id="ARBA00022942"/>
    </source>
</evidence>
<feature type="signal peptide" evidence="2">
    <location>
        <begin position="1"/>
        <end position="17"/>
    </location>
</feature>
<dbReference type="Proteomes" id="UP000320333">
    <property type="component" value="Unassembled WGS sequence"/>
</dbReference>